<accession>A0AAD7W4S9</accession>
<evidence type="ECO:0000256" key="1">
    <source>
        <dbReference type="SAM" id="MobiDB-lite"/>
    </source>
</evidence>
<gene>
    <name evidence="2" type="ORF">AAFF_G00220850</name>
</gene>
<protein>
    <submittedName>
        <fullName evidence="2">Uncharacterized protein</fullName>
    </submittedName>
</protein>
<dbReference type="AlphaFoldDB" id="A0AAD7W4S9"/>
<comment type="caution">
    <text evidence="2">The sequence shown here is derived from an EMBL/GenBank/DDBJ whole genome shotgun (WGS) entry which is preliminary data.</text>
</comment>
<feature type="region of interest" description="Disordered" evidence="1">
    <location>
        <begin position="51"/>
        <end position="80"/>
    </location>
</feature>
<organism evidence="2 3">
    <name type="scientific">Aldrovandia affinis</name>
    <dbReference type="NCBI Taxonomy" id="143900"/>
    <lineage>
        <taxon>Eukaryota</taxon>
        <taxon>Metazoa</taxon>
        <taxon>Chordata</taxon>
        <taxon>Craniata</taxon>
        <taxon>Vertebrata</taxon>
        <taxon>Euteleostomi</taxon>
        <taxon>Actinopterygii</taxon>
        <taxon>Neopterygii</taxon>
        <taxon>Teleostei</taxon>
        <taxon>Notacanthiformes</taxon>
        <taxon>Halosauridae</taxon>
        <taxon>Aldrovandia</taxon>
    </lineage>
</organism>
<evidence type="ECO:0000313" key="3">
    <source>
        <dbReference type="Proteomes" id="UP001221898"/>
    </source>
</evidence>
<dbReference type="Proteomes" id="UP001221898">
    <property type="component" value="Unassembled WGS sequence"/>
</dbReference>
<dbReference type="EMBL" id="JAINUG010000294">
    <property type="protein sequence ID" value="KAJ8383385.1"/>
    <property type="molecule type" value="Genomic_DNA"/>
</dbReference>
<reference evidence="2" key="1">
    <citation type="journal article" date="2023" name="Science">
        <title>Genome structures resolve the early diversification of teleost fishes.</title>
        <authorList>
            <person name="Parey E."/>
            <person name="Louis A."/>
            <person name="Montfort J."/>
            <person name="Bouchez O."/>
            <person name="Roques C."/>
            <person name="Iampietro C."/>
            <person name="Lluch J."/>
            <person name="Castinel A."/>
            <person name="Donnadieu C."/>
            <person name="Desvignes T."/>
            <person name="Floi Bucao C."/>
            <person name="Jouanno E."/>
            <person name="Wen M."/>
            <person name="Mejri S."/>
            <person name="Dirks R."/>
            <person name="Jansen H."/>
            <person name="Henkel C."/>
            <person name="Chen W.J."/>
            <person name="Zahm M."/>
            <person name="Cabau C."/>
            <person name="Klopp C."/>
            <person name="Thompson A.W."/>
            <person name="Robinson-Rechavi M."/>
            <person name="Braasch I."/>
            <person name="Lecointre G."/>
            <person name="Bobe J."/>
            <person name="Postlethwait J.H."/>
            <person name="Berthelot C."/>
            <person name="Roest Crollius H."/>
            <person name="Guiguen Y."/>
        </authorList>
    </citation>
    <scope>NUCLEOTIDE SEQUENCE</scope>
    <source>
        <strain evidence="2">NC1722</strain>
    </source>
</reference>
<evidence type="ECO:0000313" key="2">
    <source>
        <dbReference type="EMBL" id="KAJ8383385.1"/>
    </source>
</evidence>
<name>A0AAD7W4S9_9TELE</name>
<proteinExistence type="predicted"/>
<keyword evidence="3" id="KW-1185">Reference proteome</keyword>
<sequence length="138" mass="14584">MMEIVINDQHIRVLSAVPSSAVETPPLPGAGGVATAPQAQQRSVVVQCFRPGTSGNARAPQEGPRPILVLQGPPKPGGPSWEAVEVIRRVPVARETKPDPPGLSTLLELKEEEEEEEVEIILTPVESLSEPALAGHAP</sequence>